<dbReference type="Pfam" id="PF07887">
    <property type="entry name" value="Calmodulin_bind"/>
    <property type="match status" value="1"/>
</dbReference>
<feature type="domain" description="Calmodulin binding protein central" evidence="3">
    <location>
        <begin position="245"/>
        <end position="310"/>
    </location>
</feature>
<gene>
    <name evidence="4" type="ORF">PIB30_041724</name>
</gene>
<name>A0ABU6XDG3_9FABA</name>
<evidence type="ECO:0000259" key="3">
    <source>
        <dbReference type="Pfam" id="PF20451"/>
    </source>
</evidence>
<accession>A0ABU6XDG3</accession>
<protein>
    <submittedName>
        <fullName evidence="4">Uncharacterized protein</fullName>
    </submittedName>
</protein>
<feature type="region of interest" description="Disordered" evidence="1">
    <location>
        <begin position="1"/>
        <end position="25"/>
    </location>
</feature>
<dbReference type="InterPro" id="IPR012416">
    <property type="entry name" value="CBP60"/>
</dbReference>
<evidence type="ECO:0000259" key="2">
    <source>
        <dbReference type="Pfam" id="PF07887"/>
    </source>
</evidence>
<organism evidence="4 5">
    <name type="scientific">Stylosanthes scabra</name>
    <dbReference type="NCBI Taxonomy" id="79078"/>
    <lineage>
        <taxon>Eukaryota</taxon>
        <taxon>Viridiplantae</taxon>
        <taxon>Streptophyta</taxon>
        <taxon>Embryophyta</taxon>
        <taxon>Tracheophyta</taxon>
        <taxon>Spermatophyta</taxon>
        <taxon>Magnoliopsida</taxon>
        <taxon>eudicotyledons</taxon>
        <taxon>Gunneridae</taxon>
        <taxon>Pentapetalae</taxon>
        <taxon>rosids</taxon>
        <taxon>fabids</taxon>
        <taxon>Fabales</taxon>
        <taxon>Fabaceae</taxon>
        <taxon>Papilionoideae</taxon>
        <taxon>50 kb inversion clade</taxon>
        <taxon>dalbergioids sensu lato</taxon>
        <taxon>Dalbergieae</taxon>
        <taxon>Pterocarpus clade</taxon>
        <taxon>Stylosanthes</taxon>
    </lineage>
</organism>
<dbReference type="PANTHER" id="PTHR31713:SF92">
    <property type="entry name" value="CALMODULIN-BINDING PROTEIN"/>
    <property type="match status" value="1"/>
</dbReference>
<dbReference type="Proteomes" id="UP001341840">
    <property type="component" value="Unassembled WGS sequence"/>
</dbReference>
<evidence type="ECO:0000313" key="4">
    <source>
        <dbReference type="EMBL" id="MED6195846.1"/>
    </source>
</evidence>
<keyword evidence="5" id="KW-1185">Reference proteome</keyword>
<sequence length="406" mass="45652">MDSKREYGSAAAQHSKRRHEEDSQQPNNCIVIGKYLRCRLDIEKDVAPRVAALVQKLVREELERQVLLLRPSINESGAAGVPVKMFELVFKNDFPATVFTHSHIKAKDGSHIQIALRNTRSRLTVTEGPLSSIKVKICVLNGEFGGDDNEYCWTTMEFKANISRERENRSKLLKGDTVITLNNGVRYIDKIMFTDNSKCTWSRHFRLGAIVVSTSDEANIKEAISNPFIVKDTRGDSNQKHYPPALNDEVYRLENISKNGKIHERLREIGINTVKDLLQLYETNPSLLRQKFGKSSSRKVERTIKYANTCAVEVITQGQNEMPWECNGAPYLQVLHYLPTAHQELSYGGGQVEENQEFGQPSTSTSLVGEAACNNNQLGFPDLLSSGICIEAYHHHLSILGPTHGE</sequence>
<comment type="caution">
    <text evidence="4">The sequence shown here is derived from an EMBL/GenBank/DDBJ whole genome shotgun (WGS) entry which is preliminary data.</text>
</comment>
<dbReference type="EMBL" id="JASCZI010211681">
    <property type="protein sequence ID" value="MED6195846.1"/>
    <property type="molecule type" value="Genomic_DNA"/>
</dbReference>
<reference evidence="4 5" key="1">
    <citation type="journal article" date="2023" name="Plants (Basel)">
        <title>Bridging the Gap: Combining Genomics and Transcriptomics Approaches to Understand Stylosanthes scabra, an Orphan Legume from the Brazilian Caatinga.</title>
        <authorList>
            <person name="Ferreira-Neto J.R.C."/>
            <person name="da Silva M.D."/>
            <person name="Binneck E."/>
            <person name="de Melo N.F."/>
            <person name="da Silva R.H."/>
            <person name="de Melo A.L.T.M."/>
            <person name="Pandolfi V."/>
            <person name="Bustamante F.O."/>
            <person name="Brasileiro-Vidal A.C."/>
            <person name="Benko-Iseppon A.M."/>
        </authorList>
    </citation>
    <scope>NUCLEOTIDE SEQUENCE [LARGE SCALE GENOMIC DNA]</scope>
    <source>
        <tissue evidence="4">Leaves</tissue>
    </source>
</reference>
<dbReference type="Pfam" id="PF20451">
    <property type="entry name" value="Calmod_bind_M"/>
    <property type="match status" value="1"/>
</dbReference>
<dbReference type="InterPro" id="IPR046830">
    <property type="entry name" value="Calmod_bind_M"/>
</dbReference>
<proteinExistence type="predicted"/>
<dbReference type="PANTHER" id="PTHR31713">
    <property type="entry name" value="OS02G0177800 PROTEIN"/>
    <property type="match status" value="1"/>
</dbReference>
<feature type="domain" description="Calmodulin binding protein-like N-terminal" evidence="2">
    <location>
        <begin position="87"/>
        <end position="232"/>
    </location>
</feature>
<evidence type="ECO:0000256" key="1">
    <source>
        <dbReference type="SAM" id="MobiDB-lite"/>
    </source>
</evidence>
<evidence type="ECO:0000313" key="5">
    <source>
        <dbReference type="Proteomes" id="UP001341840"/>
    </source>
</evidence>
<dbReference type="InterPro" id="IPR046831">
    <property type="entry name" value="Calmodulin_bind_N"/>
</dbReference>